<organism evidence="4 5">
    <name type="scientific">Actinoplanes oblitus</name>
    <dbReference type="NCBI Taxonomy" id="3040509"/>
    <lineage>
        <taxon>Bacteria</taxon>
        <taxon>Bacillati</taxon>
        <taxon>Actinomycetota</taxon>
        <taxon>Actinomycetes</taxon>
        <taxon>Micromonosporales</taxon>
        <taxon>Micromonosporaceae</taxon>
        <taxon>Actinoplanes</taxon>
    </lineage>
</organism>
<feature type="region of interest" description="Disordered" evidence="3">
    <location>
        <begin position="61"/>
        <end position="82"/>
    </location>
</feature>
<dbReference type="PRINTS" id="PR00359">
    <property type="entry name" value="BP450"/>
</dbReference>
<proteinExistence type="inferred from homology"/>
<dbReference type="Proteomes" id="UP001240150">
    <property type="component" value="Chromosome"/>
</dbReference>
<keyword evidence="2" id="KW-0560">Oxidoreductase</keyword>
<reference evidence="4 5" key="1">
    <citation type="submission" date="2023-06" db="EMBL/GenBank/DDBJ databases">
        <authorList>
            <person name="Yushchuk O."/>
            <person name="Binda E."/>
            <person name="Ruckert-Reed C."/>
            <person name="Fedorenko V."/>
            <person name="Kalinowski J."/>
            <person name="Marinelli F."/>
        </authorList>
    </citation>
    <scope>NUCLEOTIDE SEQUENCE [LARGE SCALE GENOMIC DNA]</scope>
    <source>
        <strain evidence="4 5">NRRL 3884</strain>
    </source>
</reference>
<gene>
    <name evidence="4" type="ORF">ACTOB_001014</name>
</gene>
<keyword evidence="2" id="KW-0479">Metal-binding</keyword>
<keyword evidence="2" id="KW-0408">Iron</keyword>
<dbReference type="InterPro" id="IPR017972">
    <property type="entry name" value="Cyt_P450_CS"/>
</dbReference>
<keyword evidence="2" id="KW-0503">Monooxygenase</keyword>
<dbReference type="InterPro" id="IPR036396">
    <property type="entry name" value="Cyt_P450_sf"/>
</dbReference>
<sequence>MTQEIVDLGDPAFQADPHPAYADWRRTGPVRRAVLPSGLNAWLITRYEDARRALTDPRLSKRAYPMGSGEASGGSRTAGAAPAADMAPGIGAAISRHMLAVDPPDHTRLRRLVSAAFTGRRIEALRPRIEQIATELLDALDGRDRADLIDVFAFPLPIQVICELLGVPAEDRDDFREWSNAVVAGSQAGPRLAPAIEAMVKYIHELLAERRARPGDDLLSGLIQVRDAEDRLTEEELSSMVFLLLVAGHETTVNLIGNGIYLLLRERAAGGDTAWDRLRADRGLLPGAIEEFLRYEGPVETATFRITTEDVTIGGVTIPAGDPVVVSLLSANRDTDQYPDADELRLDRPPSHHLAFGHGIHYCLGAPLARLEAQIAFTALLDRYPDLRLDVPAEDLRWRPGLLLRGLDGLPVRW</sequence>
<comment type="similarity">
    <text evidence="1 2">Belongs to the cytochrome P450 family.</text>
</comment>
<dbReference type="SUPFAM" id="SSF48264">
    <property type="entry name" value="Cytochrome P450"/>
    <property type="match status" value="1"/>
</dbReference>
<evidence type="ECO:0000256" key="1">
    <source>
        <dbReference type="ARBA" id="ARBA00010617"/>
    </source>
</evidence>
<name>A0ABY8WKA3_9ACTN</name>
<dbReference type="PROSITE" id="PS00086">
    <property type="entry name" value="CYTOCHROME_P450"/>
    <property type="match status" value="1"/>
</dbReference>
<keyword evidence="5" id="KW-1185">Reference proteome</keyword>
<evidence type="ECO:0000256" key="2">
    <source>
        <dbReference type="RuleBase" id="RU000461"/>
    </source>
</evidence>
<keyword evidence="2" id="KW-0349">Heme</keyword>
<dbReference type="InterPro" id="IPR002397">
    <property type="entry name" value="Cyt_P450_B"/>
</dbReference>
<evidence type="ECO:0000313" key="4">
    <source>
        <dbReference type="EMBL" id="WIM97486.1"/>
    </source>
</evidence>
<dbReference type="Gene3D" id="1.10.630.10">
    <property type="entry name" value="Cytochrome P450"/>
    <property type="match status" value="1"/>
</dbReference>
<dbReference type="InterPro" id="IPR001128">
    <property type="entry name" value="Cyt_P450"/>
</dbReference>
<dbReference type="Pfam" id="PF00067">
    <property type="entry name" value="p450"/>
    <property type="match status" value="1"/>
</dbReference>
<evidence type="ECO:0000313" key="5">
    <source>
        <dbReference type="Proteomes" id="UP001240150"/>
    </source>
</evidence>
<accession>A0ABY8WKA3</accession>
<dbReference type="CDD" id="cd11029">
    <property type="entry name" value="CYP107-like"/>
    <property type="match status" value="1"/>
</dbReference>
<dbReference type="PANTHER" id="PTHR46696">
    <property type="entry name" value="P450, PUTATIVE (EUROFUNG)-RELATED"/>
    <property type="match status" value="1"/>
</dbReference>
<dbReference type="EMBL" id="CP126980">
    <property type="protein sequence ID" value="WIM97486.1"/>
    <property type="molecule type" value="Genomic_DNA"/>
</dbReference>
<evidence type="ECO:0000256" key="3">
    <source>
        <dbReference type="SAM" id="MobiDB-lite"/>
    </source>
</evidence>
<protein>
    <submittedName>
        <fullName evidence="4">Cytochrome P450</fullName>
    </submittedName>
</protein>
<dbReference type="RefSeq" id="WP_284918885.1">
    <property type="nucleotide sequence ID" value="NZ_CP126980.1"/>
</dbReference>
<dbReference type="PANTHER" id="PTHR46696:SF1">
    <property type="entry name" value="CYTOCHROME P450 YJIB-RELATED"/>
    <property type="match status" value="1"/>
</dbReference>